<evidence type="ECO:0000313" key="4">
    <source>
        <dbReference type="Proteomes" id="UP000097765"/>
    </source>
</evidence>
<dbReference type="EMBL" id="KP202868">
    <property type="protein sequence ID" value="AKB93330.1"/>
    <property type="molecule type" value="Genomic_DNA"/>
</dbReference>
<keyword evidence="1" id="KW-1133">Transmembrane helix</keyword>
<reference evidence="3 4" key="2">
    <citation type="journal article" date="2015" name="J. Gen. Virol.">
        <title>The English isolate and a newly identified Berlin isolate of Rat Cytomegalovirus (RCMV) share similarities with but separate as an anciently diverged clade from Mouse CMV and the Maastricht isolate of RCMV.</title>
        <authorList>
            <person name="Geyer H."/>
            <person name="Ettinger J."/>
            <person name="Moller L."/>
            <person name="Schmolz E."/>
            <person name="Nitsche A."/>
            <person name="Brune W."/>
            <person name="Heaggans S."/>
            <person name="Sandford G.R."/>
            <person name="Hayward G.S."/>
            <person name="Voigt S."/>
        </authorList>
    </citation>
    <scope>NUCLEOTIDE SEQUENCE [LARGE SCALE GENOMIC DNA]</scope>
    <source>
        <strain evidence="3">Berlin</strain>
    </source>
</reference>
<dbReference type="Proteomes" id="UP000097765">
    <property type="component" value="Segment"/>
</dbReference>
<proteinExistence type="predicted"/>
<accession>A0A0E3SYB6</accession>
<name>A0A0E3SYB6_RCMVE</name>
<gene>
    <name evidence="3" type="primary">b153.1</name>
</gene>
<organismHost>
    <name type="scientific">Rattus norvegicus</name>
    <name type="common">Rat</name>
    <dbReference type="NCBI Taxonomy" id="10116"/>
</organismHost>
<dbReference type="Gene3D" id="2.60.40.2920">
    <property type="match status" value="1"/>
</dbReference>
<keyword evidence="1" id="KW-0472">Membrane</keyword>
<evidence type="ECO:0000256" key="1">
    <source>
        <dbReference type="SAM" id="Phobius"/>
    </source>
</evidence>
<evidence type="ECO:0000313" key="3">
    <source>
        <dbReference type="EMBL" id="AKB93330.1"/>
    </source>
</evidence>
<dbReference type="Pfam" id="PF22158">
    <property type="entry name" value="M157_N_1"/>
    <property type="match status" value="1"/>
</dbReference>
<keyword evidence="1" id="KW-0812">Transmembrane</keyword>
<sequence length="366" mass="42990">MLALLLLLSVLSYRTSGRVDVYVDTTTKIDLCNSTRLILDVRRGIGGVFSLSLTLRGMRYLYEDMRRRIFISDFIRPEDVHKEMAFLRAQKDFMNRFVKDNLDLDIIYILRYSCDLGPFQCTVSYLSLTGKFTSFLHFDGFNVTYGEHWKDVTKTSPVEFEPYARGHALHLLQSNWDLISSKWIEICKRITVDDDPTQNVYIMRESSLDKFECGMLMNIPLDYTMFVHGDDVTVHSPVLQNNMYILRSGVINKPSDSSEAVCEIRSSTGWVVSVTRSEMSMPGPRIFMLSAGKKSMRTRLREKREDTEYMKEVLISTGLWYNIMIFCICIVLYILIRYILTLMFRYYSFYDLVMYFRLKFKYRNID</sequence>
<feature type="domain" description="M152 N-terminal" evidence="2">
    <location>
        <begin position="69"/>
        <end position="190"/>
    </location>
</feature>
<reference evidence="3 4" key="1">
    <citation type="journal article" date="2012" name="J. Virol.">
        <title>Complete genome sequence of the english isolate of rat cytomegalovirus (Murid herpesvirus 8).</title>
        <authorList>
            <person name="Ettinger J."/>
            <person name="Geyer H."/>
            <person name="Nitsche A."/>
            <person name="Zimmermann A."/>
            <person name="Brune W."/>
            <person name="Sandford G.R."/>
            <person name="Hayward G.S."/>
            <person name="Voigt S."/>
        </authorList>
    </citation>
    <scope>NUCLEOTIDE SEQUENCE [LARGE SCALE GENOMIC DNA]</scope>
    <source>
        <strain evidence="3">Berlin</strain>
    </source>
</reference>
<evidence type="ECO:0000259" key="2">
    <source>
        <dbReference type="Pfam" id="PF22158"/>
    </source>
</evidence>
<dbReference type="Gene3D" id="3.30.500.30">
    <property type="match status" value="1"/>
</dbReference>
<organism evidence="3 4">
    <name type="scientific">Rat cytomegalovirus (isolate England)</name>
    <name type="common">RCMV-E</name>
    <name type="synonym">Murid herpesvirus 8</name>
    <dbReference type="NCBI Taxonomy" id="1261657"/>
    <lineage>
        <taxon>Viruses</taxon>
        <taxon>Duplodnaviria</taxon>
        <taxon>Heunggongvirae</taxon>
        <taxon>Peploviricota</taxon>
        <taxon>Herviviricetes</taxon>
        <taxon>Herpesvirales</taxon>
        <taxon>Orthoherpesviridae</taxon>
        <taxon>Betaherpesvirinae</taxon>
        <taxon>Muromegalovirus</taxon>
        <taxon>Muromegalovirus muridbeta8</taxon>
    </lineage>
</organism>
<feature type="transmembrane region" description="Helical" evidence="1">
    <location>
        <begin position="319"/>
        <end position="340"/>
    </location>
</feature>
<protein>
    <submittedName>
        <fullName evidence="3">B153.1</fullName>
    </submittedName>
</protein>
<dbReference type="InterPro" id="IPR054048">
    <property type="entry name" value="M152_N"/>
</dbReference>